<reference evidence="1" key="1">
    <citation type="journal article" date="2015" name="Nature">
        <title>Complex archaea that bridge the gap between prokaryotes and eukaryotes.</title>
        <authorList>
            <person name="Spang A."/>
            <person name="Saw J.H."/>
            <person name="Jorgensen S.L."/>
            <person name="Zaremba-Niedzwiedzka K."/>
            <person name="Martijn J."/>
            <person name="Lind A.E."/>
            <person name="van Eijk R."/>
            <person name="Schleper C."/>
            <person name="Guy L."/>
            <person name="Ettema T.J."/>
        </authorList>
    </citation>
    <scope>NUCLEOTIDE SEQUENCE</scope>
</reference>
<sequence>MLSKKAEDFIAERKKQREEARAKMSPIERLADEVNHQLRWVRLSAEIWDEENAQDYPQEWFRGHEFAERSEYMSVAEERRLVARSTTLTELRVVQ</sequence>
<gene>
    <name evidence="1" type="ORF">LCGC14_0823440</name>
</gene>
<dbReference type="EMBL" id="LAZR01002325">
    <property type="protein sequence ID" value="KKN31471.1"/>
    <property type="molecule type" value="Genomic_DNA"/>
</dbReference>
<proteinExistence type="predicted"/>
<evidence type="ECO:0000313" key="1">
    <source>
        <dbReference type="EMBL" id="KKN31471.1"/>
    </source>
</evidence>
<dbReference type="AlphaFoldDB" id="A0A0F9S2X3"/>
<accession>A0A0F9S2X3</accession>
<name>A0A0F9S2X3_9ZZZZ</name>
<protein>
    <submittedName>
        <fullName evidence="1">Uncharacterized protein</fullName>
    </submittedName>
</protein>
<comment type="caution">
    <text evidence="1">The sequence shown here is derived from an EMBL/GenBank/DDBJ whole genome shotgun (WGS) entry which is preliminary data.</text>
</comment>
<organism evidence="1">
    <name type="scientific">marine sediment metagenome</name>
    <dbReference type="NCBI Taxonomy" id="412755"/>
    <lineage>
        <taxon>unclassified sequences</taxon>
        <taxon>metagenomes</taxon>
        <taxon>ecological metagenomes</taxon>
    </lineage>
</organism>